<dbReference type="InterPro" id="IPR016181">
    <property type="entry name" value="Acyl_CoA_acyltransferase"/>
</dbReference>
<dbReference type="PANTHER" id="PTHR13256:SF16">
    <property type="entry name" value="ALPHA_BETA-TUBULIN-N-ACETYLTRANSFERASE 9"/>
    <property type="match status" value="1"/>
</dbReference>
<feature type="non-terminal residue" evidence="5">
    <location>
        <position position="1"/>
    </location>
</feature>
<comment type="similarity">
    <text evidence="1">Belongs to the acetyltransferase family. GNAT subfamily.</text>
</comment>
<gene>
    <name evidence="5" type="ORF">PV06_06169</name>
</gene>
<evidence type="ECO:0000256" key="3">
    <source>
        <dbReference type="ARBA" id="ARBA00023315"/>
    </source>
</evidence>
<dbReference type="InterPro" id="IPR000182">
    <property type="entry name" value="GNAT_dom"/>
</dbReference>
<feature type="domain" description="N-acetyltransferase" evidence="4">
    <location>
        <begin position="14"/>
        <end position="192"/>
    </location>
</feature>
<dbReference type="RefSeq" id="XP_016262855.1">
    <property type="nucleotide sequence ID" value="XM_016407251.1"/>
</dbReference>
<dbReference type="GeneID" id="27358243"/>
<dbReference type="InterPro" id="IPR039135">
    <property type="entry name" value="NAT9-like"/>
</dbReference>
<dbReference type="Proteomes" id="UP000053342">
    <property type="component" value="Unassembled WGS sequence"/>
</dbReference>
<evidence type="ECO:0000313" key="6">
    <source>
        <dbReference type="Proteomes" id="UP000053342"/>
    </source>
</evidence>
<dbReference type="VEuPathDB" id="FungiDB:PV06_06169"/>
<dbReference type="PANTHER" id="PTHR13256">
    <property type="entry name" value="N-ACETYLTRANSFERASE 9"/>
    <property type="match status" value="1"/>
</dbReference>
<evidence type="ECO:0000259" key="4">
    <source>
        <dbReference type="Pfam" id="PF13302"/>
    </source>
</evidence>
<keyword evidence="6" id="KW-1185">Reference proteome</keyword>
<dbReference type="AlphaFoldDB" id="A0A0D2E4B8"/>
<reference evidence="5 6" key="1">
    <citation type="submission" date="2015-01" db="EMBL/GenBank/DDBJ databases">
        <title>The Genome Sequence of Exophiala oligosperma CBS72588.</title>
        <authorList>
            <consortium name="The Broad Institute Genomics Platform"/>
            <person name="Cuomo C."/>
            <person name="de Hoog S."/>
            <person name="Gorbushina A."/>
            <person name="Stielow B."/>
            <person name="Teixiera M."/>
            <person name="Abouelleil A."/>
            <person name="Chapman S.B."/>
            <person name="Priest M."/>
            <person name="Young S.K."/>
            <person name="Wortman J."/>
            <person name="Nusbaum C."/>
            <person name="Birren B."/>
        </authorList>
    </citation>
    <scope>NUCLEOTIDE SEQUENCE [LARGE SCALE GENOMIC DNA]</scope>
    <source>
        <strain evidence="5 6">CBS 72588</strain>
    </source>
</reference>
<proteinExistence type="inferred from homology"/>
<protein>
    <recommendedName>
        <fullName evidence="4">N-acetyltransferase domain-containing protein</fullName>
    </recommendedName>
</protein>
<keyword evidence="2" id="KW-0808">Transferase</keyword>
<dbReference type="OrthoDB" id="5043642at2759"/>
<dbReference type="EMBL" id="KN847336">
    <property type="protein sequence ID" value="KIW42639.1"/>
    <property type="molecule type" value="Genomic_DNA"/>
</dbReference>
<evidence type="ECO:0000313" key="5">
    <source>
        <dbReference type="EMBL" id="KIW42639.1"/>
    </source>
</evidence>
<accession>A0A0D2E4B8</accession>
<organism evidence="5 6">
    <name type="scientific">Exophiala oligosperma</name>
    <dbReference type="NCBI Taxonomy" id="215243"/>
    <lineage>
        <taxon>Eukaryota</taxon>
        <taxon>Fungi</taxon>
        <taxon>Dikarya</taxon>
        <taxon>Ascomycota</taxon>
        <taxon>Pezizomycotina</taxon>
        <taxon>Eurotiomycetes</taxon>
        <taxon>Chaetothyriomycetidae</taxon>
        <taxon>Chaetothyriales</taxon>
        <taxon>Herpotrichiellaceae</taxon>
        <taxon>Exophiala</taxon>
    </lineage>
</organism>
<name>A0A0D2E4B8_9EURO</name>
<dbReference type="Gene3D" id="3.40.630.30">
    <property type="match status" value="1"/>
</dbReference>
<evidence type="ECO:0000256" key="1">
    <source>
        <dbReference type="ARBA" id="ARBA00009342"/>
    </source>
</evidence>
<dbReference type="GO" id="GO:0008080">
    <property type="term" value="F:N-acetyltransferase activity"/>
    <property type="evidence" value="ECO:0007669"/>
    <property type="project" value="InterPro"/>
</dbReference>
<keyword evidence="3" id="KW-0012">Acyltransferase</keyword>
<sequence length="243" mass="27670">MRVNEHTAVSTAQVLLVPYSAHHVPRYHVWMKDPEIQEATASEPLTLDEEYDMQQSWRTDADKLTFIVCRPGETETTIRHGSLDVDAMIGDVNMFISITEDDAGSQLLVGELELMIAERSEHRKGYGRATLLAFVRYIVTNEERILQELMSDQTHAAAIEPRPRSRSRLDHFAVKIGQTNHGSIALFESLGFCKTSDSPSYFGEYELRLERDKVDGLLGSNSRMGRFLEGYVEMEYVCPEHTR</sequence>
<dbReference type="Pfam" id="PF13302">
    <property type="entry name" value="Acetyltransf_3"/>
    <property type="match status" value="1"/>
</dbReference>
<evidence type="ECO:0000256" key="2">
    <source>
        <dbReference type="ARBA" id="ARBA00022679"/>
    </source>
</evidence>
<dbReference type="HOGENOM" id="CLU_073102_0_0_1"/>
<dbReference type="SUPFAM" id="SSF55729">
    <property type="entry name" value="Acyl-CoA N-acyltransferases (Nat)"/>
    <property type="match status" value="1"/>
</dbReference>